<evidence type="ECO:0000256" key="2">
    <source>
        <dbReference type="ARBA" id="ARBA00019841"/>
    </source>
</evidence>
<dbReference type="InterPro" id="IPR041122">
    <property type="entry name" value="RecJ_OB"/>
</dbReference>
<dbReference type="GO" id="GO:0003676">
    <property type="term" value="F:nucleic acid binding"/>
    <property type="evidence" value="ECO:0007669"/>
    <property type="project" value="InterPro"/>
</dbReference>
<proteinExistence type="inferred from homology"/>
<keyword evidence="10" id="KW-1185">Reference proteome</keyword>
<dbReference type="NCBIfam" id="TIGR00644">
    <property type="entry name" value="recJ"/>
    <property type="match status" value="1"/>
</dbReference>
<dbReference type="InterPro" id="IPR003156">
    <property type="entry name" value="DHHA1_dom"/>
</dbReference>
<dbReference type="GO" id="GO:0006281">
    <property type="term" value="P:DNA repair"/>
    <property type="evidence" value="ECO:0007669"/>
    <property type="project" value="InterPro"/>
</dbReference>
<dbReference type="GO" id="GO:0008409">
    <property type="term" value="F:5'-3' exonuclease activity"/>
    <property type="evidence" value="ECO:0007669"/>
    <property type="project" value="InterPro"/>
</dbReference>
<reference evidence="10" key="1">
    <citation type="submission" date="2009-11" db="EMBL/GenBank/DDBJ databases">
        <title>The complete genome of Sulfurospirillum deleyianum DSM 6946.</title>
        <authorList>
            <consortium name="US DOE Joint Genome Institute (JGI-PGF)"/>
            <person name="Lucas S."/>
            <person name="Copeland A."/>
            <person name="Lapidus A."/>
            <person name="Glavina del Rio T."/>
            <person name="Dalin E."/>
            <person name="Tice H."/>
            <person name="Bruce D."/>
            <person name="Goodwin L."/>
            <person name="Pitluck S."/>
            <person name="Kyrpides N."/>
            <person name="Mavromatis K."/>
            <person name="Ivanova N."/>
            <person name="Ovchinnikova G."/>
            <person name="Munk A.C."/>
            <person name="Lu M."/>
            <person name="Brettin T."/>
            <person name="Detter J.C."/>
            <person name="Han C."/>
            <person name="Tapia R."/>
            <person name="Larimer F."/>
            <person name="Land M."/>
            <person name="Hauser L."/>
            <person name="Markowitz V."/>
            <person name="Cheng J.F."/>
            <person name="Hugenholtz P."/>
            <person name="Woyke T."/>
            <person name="Wu D."/>
            <person name="Aumann P."/>
            <person name="Schneider S."/>
            <person name="Lang E."/>
            <person name="Spring S."/>
            <person name="Klenk H.P."/>
            <person name="Eisen J.A."/>
        </authorList>
    </citation>
    <scope>NUCLEOTIDE SEQUENCE [LARGE SCALE GENOMIC DNA]</scope>
    <source>
        <strain evidence="10">ATCC 51133 / DSM 6946 / 5175</strain>
    </source>
</reference>
<evidence type="ECO:0000256" key="5">
    <source>
        <dbReference type="ARBA" id="ARBA00022839"/>
    </source>
</evidence>
<dbReference type="PANTHER" id="PTHR30255">
    <property type="entry name" value="SINGLE-STRANDED-DNA-SPECIFIC EXONUCLEASE RECJ"/>
    <property type="match status" value="1"/>
</dbReference>
<dbReference type="SUPFAM" id="SSF64182">
    <property type="entry name" value="DHH phosphoesterases"/>
    <property type="match status" value="1"/>
</dbReference>
<feature type="domain" description="DDH" evidence="6">
    <location>
        <begin position="54"/>
        <end position="200"/>
    </location>
</feature>
<dbReference type="STRING" id="525898.Sdel_0046"/>
<sequence>MARLLSKEEIRRILQSRFENDDCTRLNEIPKPSSLKDIAKASKRIVHAMQKGERIAIVGDYDVDGVISSVILSQFFDDLHVNYSLVIPNRFTDGYGLNPEIVAKLDAQVIITVDNGISALEAAQICKEQGIDLIITDHHNVPEVLPEAYAIVNPKQEDCCFPHCEICGAQVAWYLVAALKEELGIEYDLSSFLDLLCIAIMADMMELVGMNRVMVKKGIIELNRSKRPAFEAIRQYYGKATFESDDISFLIAPLINSSGRMEDARFSYEFIKSKNVDEALKLLDYIVSLNEARKEEERLLFEATLPFVREDENIIVVWGEEWHEGIVGIVASRLSKRFKKPAIVFSIRDDKAKGSARGVGGVNILELIRAQEKFLIGYGGHKGAAGVSIEVHHLPYFKEKLVEAASVLTQEELEADNDLLGEISADQIDFELLEILENQEPYGQKNPKPSFLLRNIGVKVDRLIGKEGQHLKLILQEGSNALEALFFNYDTKVKQGDKVDILFTLSRNDYRGLVTPQLMIKQIVKKH</sequence>
<evidence type="ECO:0000313" key="10">
    <source>
        <dbReference type="Proteomes" id="UP000002222"/>
    </source>
</evidence>
<evidence type="ECO:0000259" key="6">
    <source>
        <dbReference type="Pfam" id="PF01368"/>
    </source>
</evidence>
<keyword evidence="5 9" id="KW-0269">Exonuclease</keyword>
<evidence type="ECO:0000256" key="1">
    <source>
        <dbReference type="ARBA" id="ARBA00005915"/>
    </source>
</evidence>
<feature type="domain" description="RecJ OB" evidence="8">
    <location>
        <begin position="421"/>
        <end position="521"/>
    </location>
</feature>
<dbReference type="GO" id="GO:0006310">
    <property type="term" value="P:DNA recombination"/>
    <property type="evidence" value="ECO:0007669"/>
    <property type="project" value="InterPro"/>
</dbReference>
<dbReference type="eggNOG" id="COG0608">
    <property type="taxonomic scope" value="Bacteria"/>
</dbReference>
<dbReference type="Pfam" id="PF02272">
    <property type="entry name" value="DHHA1"/>
    <property type="match status" value="1"/>
</dbReference>
<evidence type="ECO:0000256" key="4">
    <source>
        <dbReference type="ARBA" id="ARBA00022801"/>
    </source>
</evidence>
<dbReference type="Gene3D" id="3.90.1640.30">
    <property type="match status" value="1"/>
</dbReference>
<dbReference type="AlphaFoldDB" id="D1B0U0"/>
<dbReference type="InterPro" id="IPR004610">
    <property type="entry name" value="RecJ"/>
</dbReference>
<dbReference type="Gene3D" id="3.10.310.30">
    <property type="match status" value="1"/>
</dbReference>
<dbReference type="EMBL" id="CP001816">
    <property type="protein sequence ID" value="ACZ11084.1"/>
    <property type="molecule type" value="Genomic_DNA"/>
</dbReference>
<dbReference type="InterPro" id="IPR038763">
    <property type="entry name" value="DHH_sf"/>
</dbReference>
<dbReference type="InterPro" id="IPR001667">
    <property type="entry name" value="DDH_dom"/>
</dbReference>
<organism evidence="9 10">
    <name type="scientific">Sulfurospirillum deleyianum (strain ATCC 51133 / DSM 6946 / 5175)</name>
    <dbReference type="NCBI Taxonomy" id="525898"/>
    <lineage>
        <taxon>Bacteria</taxon>
        <taxon>Pseudomonadati</taxon>
        <taxon>Campylobacterota</taxon>
        <taxon>Epsilonproteobacteria</taxon>
        <taxon>Campylobacterales</taxon>
        <taxon>Sulfurospirillaceae</taxon>
        <taxon>Sulfurospirillum</taxon>
    </lineage>
</organism>
<name>D1B0U0_SULD5</name>
<reference evidence="9 10" key="2">
    <citation type="journal article" date="2010" name="Stand. Genomic Sci.">
        <title>Complete genome sequence of Sulfurospirillum deleyianum type strain (5175).</title>
        <authorList>
            <person name="Sikorski J."/>
            <person name="Lapidus A."/>
            <person name="Copeland A."/>
            <person name="Glavina Del Rio T."/>
            <person name="Nolan M."/>
            <person name="Lucas S."/>
            <person name="Chen F."/>
            <person name="Tice H."/>
            <person name="Cheng J.F."/>
            <person name="Saunders E."/>
            <person name="Bruce D."/>
            <person name="Goodwin L."/>
            <person name="Pitluck S."/>
            <person name="Ovchinnikova G."/>
            <person name="Pati A."/>
            <person name="Ivanova N."/>
            <person name="Mavromatis K."/>
            <person name="Chen A."/>
            <person name="Palaniappan K."/>
            <person name="Chain P."/>
            <person name="Land M."/>
            <person name="Hauser L."/>
            <person name="Chang Y.J."/>
            <person name="Jeffries C.D."/>
            <person name="Brettin T."/>
            <person name="Detter J.C."/>
            <person name="Han C."/>
            <person name="Rohde M."/>
            <person name="Lang E."/>
            <person name="Spring S."/>
            <person name="Goker M."/>
            <person name="Bristow J."/>
            <person name="Eisen J.A."/>
            <person name="Markowitz V."/>
            <person name="Hugenholtz P."/>
            <person name="Kyrpides N.C."/>
            <person name="Klenk H.P."/>
        </authorList>
    </citation>
    <scope>NUCLEOTIDE SEQUENCE [LARGE SCALE GENOMIC DNA]</scope>
    <source>
        <strain evidence="10">ATCC 51133 / DSM 6946 / 5175</strain>
    </source>
</reference>
<dbReference type="InterPro" id="IPR051673">
    <property type="entry name" value="SSDNA_exonuclease_RecJ"/>
</dbReference>
<evidence type="ECO:0000259" key="8">
    <source>
        <dbReference type="Pfam" id="PF17768"/>
    </source>
</evidence>
<feature type="domain" description="DHHA1" evidence="7">
    <location>
        <begin position="312"/>
        <end position="403"/>
    </location>
</feature>
<accession>D1B0U0</accession>
<dbReference type="Pfam" id="PF17768">
    <property type="entry name" value="RecJ_OB"/>
    <property type="match status" value="1"/>
</dbReference>
<dbReference type="HOGENOM" id="CLU_009736_5_3_7"/>
<evidence type="ECO:0000256" key="3">
    <source>
        <dbReference type="ARBA" id="ARBA00022722"/>
    </source>
</evidence>
<evidence type="ECO:0000313" key="9">
    <source>
        <dbReference type="EMBL" id="ACZ11084.1"/>
    </source>
</evidence>
<gene>
    <name evidence="9" type="ordered locus">Sdel_0046</name>
</gene>
<keyword evidence="4" id="KW-0378">Hydrolase</keyword>
<protein>
    <recommendedName>
        <fullName evidence="2">Single-stranded-DNA-specific exonuclease RecJ</fullName>
    </recommendedName>
</protein>
<comment type="similarity">
    <text evidence="1">Belongs to the RecJ family.</text>
</comment>
<keyword evidence="3" id="KW-0540">Nuclease</keyword>
<dbReference type="PANTHER" id="PTHR30255:SF2">
    <property type="entry name" value="SINGLE-STRANDED-DNA-SPECIFIC EXONUCLEASE RECJ"/>
    <property type="match status" value="1"/>
</dbReference>
<dbReference type="Proteomes" id="UP000002222">
    <property type="component" value="Chromosome"/>
</dbReference>
<evidence type="ECO:0000259" key="7">
    <source>
        <dbReference type="Pfam" id="PF02272"/>
    </source>
</evidence>
<dbReference type="KEGG" id="sdl:Sdel_0046"/>
<dbReference type="RefSeq" id="WP_012855850.1">
    <property type="nucleotide sequence ID" value="NC_013512.1"/>
</dbReference>
<dbReference type="Pfam" id="PF01368">
    <property type="entry name" value="DHH"/>
    <property type="match status" value="1"/>
</dbReference>